<keyword evidence="3" id="KW-0963">Cytoplasm</keyword>
<evidence type="ECO:0000313" key="11">
    <source>
        <dbReference type="EMBL" id="PIS41953.1"/>
    </source>
</evidence>
<evidence type="ECO:0000259" key="10">
    <source>
        <dbReference type="Pfam" id="PF02768"/>
    </source>
</evidence>
<sequence>KTTPADEFPVIPKINEKSQFIDVPMEIFRRAVRAILPTISLNESRPELAGLYLQFTDGSMVLAGTDSYRLAEYTIPLTQKTNLQRNYIIPLRSVQEVLRIFERETTVRFIFTDNQFACLSEQTELVSRLIEGTYPDYRQIIPTEEKTTISLNRNEFAQAVKTASLFCKSGVNDIELSTKKEEKLLIIAAANNQVGENITTLPATCTGDEATIIFNYRYVLDALSVIETEDVLLSLNGPESTGVFRASDNSTLLHLVMPIRQ</sequence>
<feature type="domain" description="DNA polymerase III beta sliding clamp C-terminal" evidence="10">
    <location>
        <begin position="138"/>
        <end position="260"/>
    </location>
</feature>
<evidence type="ECO:0000259" key="9">
    <source>
        <dbReference type="Pfam" id="PF02767"/>
    </source>
</evidence>
<gene>
    <name evidence="11" type="primary">dnaN</name>
    <name evidence="11" type="ORF">COT25_00400</name>
</gene>
<dbReference type="GO" id="GO:0003887">
    <property type="term" value="F:DNA-directed DNA polymerase activity"/>
    <property type="evidence" value="ECO:0007669"/>
    <property type="project" value="UniProtKB-KW"/>
</dbReference>
<comment type="similarity">
    <text evidence="2">Belongs to the beta sliding clamp family.</text>
</comment>
<accession>A0A2H0YW45</accession>
<feature type="domain" description="DNA polymerase III beta sliding clamp central" evidence="9">
    <location>
        <begin position="23"/>
        <end position="136"/>
    </location>
</feature>
<organism evidence="11 12">
    <name type="scientific">Candidatus Kerfeldbacteria bacterium CG08_land_8_20_14_0_20_42_7</name>
    <dbReference type="NCBI Taxonomy" id="2014245"/>
    <lineage>
        <taxon>Bacteria</taxon>
        <taxon>Candidatus Kerfeldiibacteriota</taxon>
    </lineage>
</organism>
<protein>
    <submittedName>
        <fullName evidence="11">DNA polymerase III subunit beta</fullName>
    </submittedName>
</protein>
<dbReference type="SUPFAM" id="SSF55979">
    <property type="entry name" value="DNA clamp"/>
    <property type="match status" value="2"/>
</dbReference>
<evidence type="ECO:0000256" key="2">
    <source>
        <dbReference type="ARBA" id="ARBA00010752"/>
    </source>
</evidence>
<evidence type="ECO:0000256" key="3">
    <source>
        <dbReference type="ARBA" id="ARBA00022490"/>
    </source>
</evidence>
<evidence type="ECO:0000256" key="6">
    <source>
        <dbReference type="ARBA" id="ARBA00022705"/>
    </source>
</evidence>
<dbReference type="GO" id="GO:0009360">
    <property type="term" value="C:DNA polymerase III complex"/>
    <property type="evidence" value="ECO:0007669"/>
    <property type="project" value="InterPro"/>
</dbReference>
<dbReference type="InterPro" id="IPR046938">
    <property type="entry name" value="DNA_clamp_sf"/>
</dbReference>
<evidence type="ECO:0000256" key="5">
    <source>
        <dbReference type="ARBA" id="ARBA00022695"/>
    </source>
</evidence>
<dbReference type="Gene3D" id="3.10.150.10">
    <property type="entry name" value="DNA Polymerase III, subunit A, domain 2"/>
    <property type="match status" value="1"/>
</dbReference>
<dbReference type="Gene3D" id="3.70.10.10">
    <property type="match status" value="1"/>
</dbReference>
<keyword evidence="8" id="KW-0238">DNA-binding</keyword>
<name>A0A2H0YW45_9BACT</name>
<evidence type="ECO:0000313" key="12">
    <source>
        <dbReference type="Proteomes" id="UP000228711"/>
    </source>
</evidence>
<dbReference type="Pfam" id="PF02768">
    <property type="entry name" value="DNA_pol3_beta_3"/>
    <property type="match status" value="1"/>
</dbReference>
<dbReference type="InterPro" id="IPR022637">
    <property type="entry name" value="DNA_polIII_beta_cen"/>
</dbReference>
<dbReference type="InterPro" id="IPR022635">
    <property type="entry name" value="DNA_polIII_beta_C"/>
</dbReference>
<evidence type="ECO:0000256" key="8">
    <source>
        <dbReference type="ARBA" id="ARBA00023125"/>
    </source>
</evidence>
<dbReference type="Pfam" id="PF02767">
    <property type="entry name" value="DNA_pol3_beta_2"/>
    <property type="match status" value="1"/>
</dbReference>
<dbReference type="GO" id="GO:0008408">
    <property type="term" value="F:3'-5' exonuclease activity"/>
    <property type="evidence" value="ECO:0007669"/>
    <property type="project" value="InterPro"/>
</dbReference>
<dbReference type="PANTHER" id="PTHR30478">
    <property type="entry name" value="DNA POLYMERASE III SUBUNIT BETA"/>
    <property type="match status" value="1"/>
</dbReference>
<keyword evidence="6" id="KW-0235">DNA replication</keyword>
<dbReference type="CDD" id="cd00140">
    <property type="entry name" value="beta_clamp"/>
    <property type="match status" value="1"/>
</dbReference>
<dbReference type="GO" id="GO:0003677">
    <property type="term" value="F:DNA binding"/>
    <property type="evidence" value="ECO:0007669"/>
    <property type="project" value="UniProtKB-KW"/>
</dbReference>
<keyword evidence="7" id="KW-0239">DNA-directed DNA polymerase</keyword>
<proteinExistence type="inferred from homology"/>
<dbReference type="Proteomes" id="UP000228711">
    <property type="component" value="Unassembled WGS sequence"/>
</dbReference>
<dbReference type="EMBL" id="PEXV01000011">
    <property type="protein sequence ID" value="PIS41953.1"/>
    <property type="molecule type" value="Genomic_DNA"/>
</dbReference>
<dbReference type="PANTHER" id="PTHR30478:SF0">
    <property type="entry name" value="BETA SLIDING CLAMP"/>
    <property type="match status" value="1"/>
</dbReference>
<evidence type="ECO:0000256" key="7">
    <source>
        <dbReference type="ARBA" id="ARBA00022932"/>
    </source>
</evidence>
<dbReference type="SMART" id="SM00480">
    <property type="entry name" value="POL3Bc"/>
    <property type="match status" value="1"/>
</dbReference>
<dbReference type="InterPro" id="IPR001001">
    <property type="entry name" value="DNA_polIII_beta"/>
</dbReference>
<feature type="non-terminal residue" evidence="11">
    <location>
        <position position="1"/>
    </location>
</feature>
<dbReference type="AlphaFoldDB" id="A0A2H0YW45"/>
<dbReference type="GO" id="GO:0006271">
    <property type="term" value="P:DNA strand elongation involved in DNA replication"/>
    <property type="evidence" value="ECO:0007669"/>
    <property type="project" value="TreeGrafter"/>
</dbReference>
<comment type="subcellular location">
    <subcellularLocation>
        <location evidence="1">Cytoplasm</location>
    </subcellularLocation>
</comment>
<keyword evidence="5" id="KW-0548">Nucleotidyltransferase</keyword>
<comment type="caution">
    <text evidence="11">The sequence shown here is derived from an EMBL/GenBank/DDBJ whole genome shotgun (WGS) entry which is preliminary data.</text>
</comment>
<evidence type="ECO:0000256" key="4">
    <source>
        <dbReference type="ARBA" id="ARBA00022679"/>
    </source>
</evidence>
<dbReference type="NCBIfam" id="TIGR00663">
    <property type="entry name" value="dnan"/>
    <property type="match status" value="1"/>
</dbReference>
<reference evidence="12" key="1">
    <citation type="submission" date="2017-09" db="EMBL/GenBank/DDBJ databases">
        <title>Depth-based differentiation of microbial function through sediment-hosted aquifers and enrichment of novel symbionts in the deep terrestrial subsurface.</title>
        <authorList>
            <person name="Probst A.J."/>
            <person name="Ladd B."/>
            <person name="Jarett J.K."/>
            <person name="Geller-Mcgrath D.E."/>
            <person name="Sieber C.M.K."/>
            <person name="Emerson J.B."/>
            <person name="Anantharaman K."/>
            <person name="Thomas B.C."/>
            <person name="Malmstrom R."/>
            <person name="Stieglmeier M."/>
            <person name="Klingl A."/>
            <person name="Woyke T."/>
            <person name="Ryan C.M."/>
            <person name="Banfield J.F."/>
        </authorList>
    </citation>
    <scope>NUCLEOTIDE SEQUENCE [LARGE SCALE GENOMIC DNA]</scope>
</reference>
<evidence type="ECO:0000256" key="1">
    <source>
        <dbReference type="ARBA" id="ARBA00004496"/>
    </source>
</evidence>
<dbReference type="GO" id="GO:0005737">
    <property type="term" value="C:cytoplasm"/>
    <property type="evidence" value="ECO:0007669"/>
    <property type="project" value="UniProtKB-SubCell"/>
</dbReference>
<keyword evidence="4" id="KW-0808">Transferase</keyword>